<dbReference type="NCBIfam" id="NF012200">
    <property type="entry name" value="choice_anch_D"/>
    <property type="match status" value="2"/>
</dbReference>
<keyword evidence="4" id="KW-1185">Reference proteome</keyword>
<evidence type="ECO:0000313" key="3">
    <source>
        <dbReference type="EMBL" id="QOW10583.1"/>
    </source>
</evidence>
<dbReference type="KEGG" id="kfa:Q73A0000_09455"/>
<organism evidence="3 4">
    <name type="scientific">Kaistella flava</name>
    <name type="common">ex Peng et al. 2021</name>
    <dbReference type="NCBI Taxonomy" id="2038776"/>
    <lineage>
        <taxon>Bacteria</taxon>
        <taxon>Pseudomonadati</taxon>
        <taxon>Bacteroidota</taxon>
        <taxon>Flavobacteriia</taxon>
        <taxon>Flavobacteriales</taxon>
        <taxon>Weeksellaceae</taxon>
        <taxon>Chryseobacterium group</taxon>
        <taxon>Kaistella</taxon>
    </lineage>
</organism>
<keyword evidence="2" id="KW-0472">Membrane</keyword>
<protein>
    <submittedName>
        <fullName evidence="3">Choice-of-anchor D domain-containing protein</fullName>
    </submittedName>
</protein>
<name>A0A7M2YB48_9FLAO</name>
<keyword evidence="2" id="KW-1133">Transmembrane helix</keyword>
<dbReference type="InterPro" id="IPR013783">
    <property type="entry name" value="Ig-like_fold"/>
</dbReference>
<dbReference type="InterPro" id="IPR026444">
    <property type="entry name" value="Secre_tail"/>
</dbReference>
<accession>A0A7M2YB48</accession>
<evidence type="ECO:0000313" key="4">
    <source>
        <dbReference type="Proteomes" id="UP000594195"/>
    </source>
</evidence>
<dbReference type="NCBIfam" id="TIGR04183">
    <property type="entry name" value="Por_Secre_tail"/>
    <property type="match status" value="1"/>
</dbReference>
<dbReference type="EMBL" id="CP040442">
    <property type="protein sequence ID" value="QOW10583.1"/>
    <property type="molecule type" value="Genomic_DNA"/>
</dbReference>
<sequence>MIMKTILPFKRGFFFYVFFACHLFFAQSIFSNPITGTNPNTGNPYTEGQTFNDNISVTGIGRGLGVIGSNANDRYNATGWNSADLDANDYFEFMLTPNSNFSINFLSFVYSSQVSGTGPKNFAIRTSLDSFGTTIAIPLETGGTINLTAANFQNRTASITFRIYAWGASAPGGTFSINDFTFNGSVVSSLIKPEPAQFPAGFIGGTLANNVIALQWIDSVLEPIPDGYLIRWSDTSFAAIPDPADGMPVANSSVSQNVAQGTRGFNGSGFSPATTYYFKIWPYTNSGTAIDYKLGGAPQASATTLAAPCNYAEDFSNSNATNSYTTGSFVGNHLITWSYTEARNEGIYGINGKGILFSKTTSKLASSAIANGISSFSCKLRKGFTGAGNRQVHLFINGAKVATSQAWDHTGVETFTVNNIDIPGVVLIEVRNAVNQQVVIDDLVWTCYTGSAYPDIIIKGNGNNIPDGSDVTAVSNNTDFGSVISGAVVSKTFVIENKGGGDLILDHPAVALLDGSHGFSVSAQPTVNPMTGFTNQSFTVSFSSTTPGTYSEIIFIGSNDPNKTVYVFSVKAVVTQPIILINTLPQNLIFSGFAYDFAQGPSSPTQSFRVDGSDLGSDLTVSVSAGWEISSNAAYDGGNAFPFQEVVFAKSGTNGVTNKVIHIRLKNGLPAGFYSGTISLTSPSAVTRLVGVSGQVLPAKVEMKLTGGTTTINKGSTTPSGLNRTLFAAQNLGNSQTKTYTITNKGGANLILGEISLTGANDIDFSVLNDPAPGTELAQGQSVDFDVRFAPTTVGLKTVTVVIANNDPLRNPYDFAIAGNANFCGAAGEVIIAQQGFESIPQFTELTYTVNNTEMYGPQTGFISGKSSANDKPATNNLYSEGLRGFRIQGGSEPNSSLKPLIFDFEPVDTSIYSNIELYFKVAAFSLGSNTNGMDSFDATGTPATSDADKMDFVLVEISPDNGATWYQQAKLVSDTDNLAWGFGNAGKITGVKNYAANNLLTYFKANAAQQYNEVSIQNLPAVSQLKIRIAVQDNAAHESWILDDIRLISTGLVPKVWNGSAWLPSPPVKTDKVIINGNYNTAAWGGSLQVCQCELNNATVTVSKDSPFIVSDQLLNNGHVIVENEASFVQIHEINTNSGNGTFTVKRNSNLKRLDYTYWASPVSGQNLKTFSPGTIDTRFYTYNEGDDLFEVINPLTNSFGNNHLGVFESAAKGYAIRANNNYPVGTASDPAPMQVFTGIFKGIPNNGEVTFPLEYQSLPAGNGYNMIGNPYASNIDFYQLANNNAMRINKVAYFWTNLNPSPGMQGSTYPGAGYYNNYAILNGTGGIPATLGANANIKSATPTKIIKVGQGFIVKAKQNGTLTFKNTIRTVGSSSVFFNKGALEDNDVPINRYWLHLTTPLQVVTTTLIGYVEDATNGYDADYDTELFGLGVDALFTTLGDRRLGIQGREEVLQLTDVVKVGTSHYATGSYVFSLGEREGIFDNGQPVYLKDKQTGILTNLSEANYRFTANEGLTEGRFEIVYHPETFLTTGTSLKDNLIVYRDGNDFVVKSPAKNISALEVFDASGRLMKKLTPNQKETRLDASNFLNGIYVLKITFASLGAQNGSVVTKKITK</sequence>
<dbReference type="Gene3D" id="2.60.40.10">
    <property type="entry name" value="Immunoglobulins"/>
    <property type="match status" value="2"/>
</dbReference>
<reference evidence="3 4" key="1">
    <citation type="submission" date="2019-05" db="EMBL/GenBank/DDBJ databases">
        <title>Chryseobacterium sp. isolated from King George Island, maritime Antarctica.</title>
        <authorList>
            <person name="Peng X."/>
        </authorList>
    </citation>
    <scope>NUCLEOTIDE SEQUENCE [LARGE SCALE GENOMIC DNA]</scope>
    <source>
        <strain evidence="3 4">7-3A</strain>
    </source>
</reference>
<feature type="transmembrane region" description="Helical" evidence="2">
    <location>
        <begin position="12"/>
        <end position="30"/>
    </location>
</feature>
<evidence type="ECO:0000256" key="2">
    <source>
        <dbReference type="SAM" id="Phobius"/>
    </source>
</evidence>
<evidence type="ECO:0000256" key="1">
    <source>
        <dbReference type="ARBA" id="ARBA00022729"/>
    </source>
</evidence>
<keyword evidence="2" id="KW-0812">Transmembrane</keyword>
<keyword evidence="1" id="KW-0732">Signal</keyword>
<dbReference type="Proteomes" id="UP000594195">
    <property type="component" value="Chromosome"/>
</dbReference>
<proteinExistence type="predicted"/>
<gene>
    <name evidence="3" type="ORF">Q73A0000_09455</name>
</gene>